<evidence type="ECO:0000259" key="1">
    <source>
        <dbReference type="Pfam" id="PF12146"/>
    </source>
</evidence>
<feature type="domain" description="Serine aminopeptidase S33" evidence="1">
    <location>
        <begin position="80"/>
        <end position="309"/>
    </location>
</feature>
<keyword evidence="2" id="KW-0378">Hydrolase</keyword>
<evidence type="ECO:0000313" key="2">
    <source>
        <dbReference type="EMBL" id="MBP0050118.1"/>
    </source>
</evidence>
<dbReference type="InterPro" id="IPR029058">
    <property type="entry name" value="AB_hydrolase_fold"/>
</dbReference>
<dbReference type="PANTHER" id="PTHR11614">
    <property type="entry name" value="PHOSPHOLIPASE-RELATED"/>
    <property type="match status" value="1"/>
</dbReference>
<dbReference type="InterPro" id="IPR051044">
    <property type="entry name" value="MAG_DAG_Lipase"/>
</dbReference>
<protein>
    <submittedName>
        <fullName evidence="2">Alpha/beta hydrolase</fullName>
    </submittedName>
</protein>
<gene>
    <name evidence="2" type="ORF">H9C73_15430</name>
</gene>
<name>A0ABS3ZEI1_9GAMM</name>
<comment type="caution">
    <text evidence="2">The sequence shown here is derived from an EMBL/GenBank/DDBJ whole genome shotgun (WGS) entry which is preliminary data.</text>
</comment>
<evidence type="ECO:0000313" key="3">
    <source>
        <dbReference type="Proteomes" id="UP000810171"/>
    </source>
</evidence>
<proteinExistence type="predicted"/>
<organism evidence="2 3">
    <name type="scientific">Marinobacterium alkalitolerans</name>
    <dbReference type="NCBI Taxonomy" id="1542925"/>
    <lineage>
        <taxon>Bacteria</taxon>
        <taxon>Pseudomonadati</taxon>
        <taxon>Pseudomonadota</taxon>
        <taxon>Gammaproteobacteria</taxon>
        <taxon>Oceanospirillales</taxon>
        <taxon>Oceanospirillaceae</taxon>
        <taxon>Marinobacterium</taxon>
    </lineage>
</organism>
<dbReference type="Pfam" id="PF12146">
    <property type="entry name" value="Hydrolase_4"/>
    <property type="match status" value="1"/>
</dbReference>
<dbReference type="EMBL" id="JACVEW010000035">
    <property type="protein sequence ID" value="MBP0050118.1"/>
    <property type="molecule type" value="Genomic_DNA"/>
</dbReference>
<dbReference type="Proteomes" id="UP000810171">
    <property type="component" value="Unassembled WGS sequence"/>
</dbReference>
<dbReference type="RefSeq" id="WP_209288801.1">
    <property type="nucleotide sequence ID" value="NZ_JACVEW010000035.1"/>
</dbReference>
<dbReference type="InterPro" id="IPR022742">
    <property type="entry name" value="Hydrolase_4"/>
</dbReference>
<accession>A0ABS3ZEI1</accession>
<dbReference type="Gene3D" id="3.40.50.1820">
    <property type="entry name" value="alpha/beta hydrolase"/>
    <property type="match status" value="1"/>
</dbReference>
<sequence length="337" mass="38402">MTTTRIMPSGLLSAPTFRPCHLREELDAFVPGEQTLCGPNIQAYLDYYALHAVADLAGYSIGVELVGDTQLVVQHFHRTHSRGTVILVHGYTDHAALYRHLVQHLLEQRWDVLMYDLPGHGLSGGQRLAIDSFDTYARQLASILRRHQSRLQAPWVGIGQSTGSAIWLQAELNRQLHQLPVEDRILLSPLIRPQHFNRVERTYRWFHWCLKRVHREPTLCSNDADFTRFLRHSDPLKEHFVDVGWVGAMLEWVERVEAATALNLSALVMQGTDDATLEWAHNLEVLARLLPQASIEQLAEARHQLVNEAEPWRQEVFARISDRLRPLAQGLPLAKGA</sequence>
<keyword evidence="3" id="KW-1185">Reference proteome</keyword>
<dbReference type="SUPFAM" id="SSF53474">
    <property type="entry name" value="alpha/beta-Hydrolases"/>
    <property type="match status" value="1"/>
</dbReference>
<reference evidence="2 3" key="1">
    <citation type="submission" date="2020-09" db="EMBL/GenBank/DDBJ databases">
        <authorList>
            <person name="Tanuku N.R.S."/>
        </authorList>
    </citation>
    <scope>NUCLEOTIDE SEQUENCE [LARGE SCALE GENOMIC DNA]</scope>
    <source>
        <strain evidence="2 3">AK62</strain>
    </source>
</reference>
<dbReference type="GO" id="GO:0016787">
    <property type="term" value="F:hydrolase activity"/>
    <property type="evidence" value="ECO:0007669"/>
    <property type="project" value="UniProtKB-KW"/>
</dbReference>